<accession>A0A1H0UNG9</accession>
<sequence>MPGTDPLETARIVAGELPGLTPIPELPARGVGGDMLGRTAGMLPDLAVEVVPSGYRVARTAGRDQRRAVDLLRWDLDALEEVTAADTAPRLVKLQAAGPWSLAAGIELRNGHRVLTDHGALRDFTEALIEGVTQHAAQVAARTGGRPLVQLDEPTLPAVLSGDLPTPSGYGTVPAVAEPEARQLLQHTIDRLGETVARPVIVHCCAARPPVRLLRRAGAGALSLDARVLESVSGEFAEEVGEACDAGLPLLVGMVPAIEPGREPGPRELVEPVRAFVTKLGFSERVLAEQVVATPTCGLAGASPRWARRALELSRELGEMLPERFPED</sequence>
<dbReference type="InterPro" id="IPR038071">
    <property type="entry name" value="UROD/MetE-like_sf"/>
</dbReference>
<keyword evidence="3" id="KW-1185">Reference proteome</keyword>
<dbReference type="GO" id="GO:0003871">
    <property type="term" value="F:5-methyltetrahydropteroyltriglutamate-homocysteine S-methyltransferase activity"/>
    <property type="evidence" value="ECO:0007669"/>
    <property type="project" value="InterPro"/>
</dbReference>
<dbReference type="InterPro" id="IPR002629">
    <property type="entry name" value="Met_Synth_C/arc"/>
</dbReference>
<dbReference type="Pfam" id="PF01717">
    <property type="entry name" value="Meth_synt_2"/>
    <property type="match status" value="1"/>
</dbReference>
<gene>
    <name evidence="2" type="ORF">SAMN04487905_10738</name>
</gene>
<evidence type="ECO:0000313" key="3">
    <source>
        <dbReference type="Proteomes" id="UP000199497"/>
    </source>
</evidence>
<name>A0A1H0UNG9_9ACTN</name>
<evidence type="ECO:0000259" key="1">
    <source>
        <dbReference type="Pfam" id="PF01717"/>
    </source>
</evidence>
<protein>
    <submittedName>
        <fullName evidence="2">Cobalamin-independent synthase, Catalytic domain</fullName>
    </submittedName>
</protein>
<dbReference type="CDD" id="cd03310">
    <property type="entry name" value="CIMS_like"/>
    <property type="match status" value="1"/>
</dbReference>
<dbReference type="EMBL" id="FNJR01000007">
    <property type="protein sequence ID" value="SDP67681.1"/>
    <property type="molecule type" value="Genomic_DNA"/>
</dbReference>
<organism evidence="2 3">
    <name type="scientific">Actinopolyspora xinjiangensis</name>
    <dbReference type="NCBI Taxonomy" id="405564"/>
    <lineage>
        <taxon>Bacteria</taxon>
        <taxon>Bacillati</taxon>
        <taxon>Actinomycetota</taxon>
        <taxon>Actinomycetes</taxon>
        <taxon>Actinopolysporales</taxon>
        <taxon>Actinopolysporaceae</taxon>
        <taxon>Actinopolyspora</taxon>
    </lineage>
</organism>
<evidence type="ECO:0000313" key="2">
    <source>
        <dbReference type="EMBL" id="SDP67681.1"/>
    </source>
</evidence>
<dbReference type="AlphaFoldDB" id="A0A1H0UNG9"/>
<reference evidence="3" key="1">
    <citation type="submission" date="2016-10" db="EMBL/GenBank/DDBJ databases">
        <authorList>
            <person name="Varghese N."/>
            <person name="Submissions S."/>
        </authorList>
    </citation>
    <scope>NUCLEOTIDE SEQUENCE [LARGE SCALE GENOMIC DNA]</scope>
    <source>
        <strain evidence="3">DSM 46732</strain>
    </source>
</reference>
<dbReference type="STRING" id="405564.SAMN04487905_10738"/>
<dbReference type="Proteomes" id="UP000199497">
    <property type="component" value="Unassembled WGS sequence"/>
</dbReference>
<feature type="domain" description="Cobalamin-independent methionine synthase MetE C-terminal/archaeal" evidence="1">
    <location>
        <begin position="23"/>
        <end position="317"/>
    </location>
</feature>
<dbReference type="Gene3D" id="3.20.20.210">
    <property type="match status" value="1"/>
</dbReference>
<dbReference type="GO" id="GO:0008270">
    <property type="term" value="F:zinc ion binding"/>
    <property type="evidence" value="ECO:0007669"/>
    <property type="project" value="InterPro"/>
</dbReference>
<dbReference type="SUPFAM" id="SSF51726">
    <property type="entry name" value="UROD/MetE-like"/>
    <property type="match status" value="1"/>
</dbReference>
<dbReference type="GO" id="GO:0009086">
    <property type="term" value="P:methionine biosynthetic process"/>
    <property type="evidence" value="ECO:0007669"/>
    <property type="project" value="InterPro"/>
</dbReference>
<proteinExistence type="predicted"/>